<evidence type="ECO:0000256" key="9">
    <source>
        <dbReference type="ARBA" id="ARBA00023157"/>
    </source>
</evidence>
<dbReference type="InterPro" id="IPR000832">
    <property type="entry name" value="GPCR_2_secretin-like"/>
</dbReference>
<dbReference type="Proteomes" id="UP001178508">
    <property type="component" value="Chromosome 6"/>
</dbReference>
<dbReference type="PROSITE" id="PS51828">
    <property type="entry name" value="PTX_2"/>
    <property type="match status" value="1"/>
</dbReference>
<dbReference type="Gene3D" id="2.60.220.50">
    <property type="match status" value="1"/>
</dbReference>
<keyword evidence="4 15" id="KW-0812">Transmembrane</keyword>
<dbReference type="PROSITE" id="PS50261">
    <property type="entry name" value="G_PROTEIN_RECEP_F2_4"/>
    <property type="match status" value="1"/>
</dbReference>
<proteinExistence type="inferred from homology"/>
<feature type="region of interest" description="Disordered" evidence="14">
    <location>
        <begin position="365"/>
        <end position="401"/>
    </location>
</feature>
<dbReference type="InterPro" id="IPR057244">
    <property type="entry name" value="GAIN_B"/>
</dbReference>
<dbReference type="SUPFAM" id="SSF49899">
    <property type="entry name" value="Concanavalin A-like lectins/glucanases"/>
    <property type="match status" value="1"/>
</dbReference>
<feature type="compositionally biased region" description="Polar residues" evidence="14">
    <location>
        <begin position="376"/>
        <end position="401"/>
    </location>
</feature>
<dbReference type="Gene3D" id="1.20.1070.10">
    <property type="entry name" value="Rhodopsin 7-helix transmembrane proteins"/>
    <property type="match status" value="1"/>
</dbReference>
<keyword evidence="11" id="KW-0325">Glycoprotein</keyword>
<evidence type="ECO:0000256" key="16">
    <source>
        <dbReference type="SAM" id="SignalP"/>
    </source>
</evidence>
<sequence length="1204" mass="132965">MKSFRNLSSPTLCLSILLAGCLLSTDNHSLWGKKITFMGRQCLWQLDPSIEVPALEELSVCVRLRFTTLTEWTGFVYKAPWGRSIELGLQGTGEKLSVFLFGEEVSFEKKLKSDKWYSACITWSGQAQMLHVYINGDSELKAHVDHSSSRHLTPNGTLTLGASHFVSVDGTVKKEDGKDLLGEIGLFRMWAREWSSEDIKGESCADGDVVSWDLRQWKTTCPTDPDSSLHCAWSHYKIKMLTFMDLSLRAENCSVPLEGVTRKWLESALPPYTTVREISVSSPSRSCPVVNNSAALHVQQPQGPWTSFACEKCFSCEAVIDVNPAADVDVVQADVIARLSETFSPDNLNLTADRHSITVLPVESFPEESEPAPTIGTHTTTSAVTGPTQSLQTPPSNMSTTGGPLDLNETTIGPDIFFKVNLTLSLTGSPTNTGPVITKWLKERLEVNNTMIILNLIIKGGDSRYNCIFHVQEYNINSVEVTETLINVALTSKYEGDSYIIQTTSLSLKHIEPENCLEETTSTVYGEYIWPEAFPQVMGEMACRKPLSERAYRLCKLDIETDRTSWAVPDMTRCKRLMSISDLENITVSTDNAKEVVDMIQALVDDQLGNSSEMSSSDLDAVVEKLNEVVDVSVIKPDVGADIVYIVADILLSKTNITPVASTVLNLTERMANGMDFEDESISVTAPSLALSMVNVAPSEFTGLTFGVSSISPTQNPKVFINQSFVSEALPGSDATISLPTALHDLFPGGLKTRIQFQFYGTSELFQDPEINTGASVAVNSYIVSASVNSSRISNLTDPVVVTLNHQKPKKPKDKVRCVFWDFQKNAGQGGWNSRGCVTWSVSSNRTSCRCNHLTHFAVLLDVFDGDLSKTDSQILTVISYLGCGISSIFLGITLLTYLAFEKLRRDYPSKILINLSAALLGLSMLFLLNSWLSSFSNYGLCIATAASLHYFLLASFTWMGLEAVHMYFALVKVFNIYVPSYILKFCAAGWGIPLVVVSLVLAIDKDAYGTARLEKAQVALESTDPFCWLQNDVYFFVTVVAFFLLIFLFNISMFIVVLIQIRQTRVNKPSASSRTSLQDLRAVASLTVLLGLTWAMGFFSGGPGRVVMLYLFCIFNTLQGFFIFLFHCLMKENVRKQWRIHLCCGRFRLGDHSDWSRSVTGGGGHIKRNILVNSDSVASDDTTTRKVSDSSSTGSAPSRHQRV</sequence>
<accession>A0AAV1FCN7</accession>
<comment type="similarity">
    <text evidence="2">Belongs to the G-protein coupled receptor 2 family. Adhesion G-protein coupled receptor (ADGR) subfamily.</text>
</comment>
<keyword evidence="5 16" id="KW-0732">Signal</keyword>
<dbReference type="PROSITE" id="PS51257">
    <property type="entry name" value="PROKAR_LIPOPROTEIN"/>
    <property type="match status" value="1"/>
</dbReference>
<feature type="transmembrane region" description="Helical" evidence="15">
    <location>
        <begin position="1108"/>
        <end position="1130"/>
    </location>
</feature>
<feature type="chain" id="PRO_5043863864" evidence="16">
    <location>
        <begin position="33"/>
        <end position="1204"/>
    </location>
</feature>
<dbReference type="InterPro" id="IPR017981">
    <property type="entry name" value="GPCR_2-like_7TM"/>
</dbReference>
<dbReference type="PROSITE" id="PS00650">
    <property type="entry name" value="G_PROTEIN_RECEP_F2_2"/>
    <property type="match status" value="1"/>
</dbReference>
<evidence type="ECO:0000256" key="15">
    <source>
        <dbReference type="SAM" id="Phobius"/>
    </source>
</evidence>
<evidence type="ECO:0000259" key="18">
    <source>
        <dbReference type="PROSITE" id="PS50261"/>
    </source>
</evidence>
<organism evidence="20 21">
    <name type="scientific">Xyrichtys novacula</name>
    <name type="common">Pearly razorfish</name>
    <name type="synonym">Hemipteronotus novacula</name>
    <dbReference type="NCBI Taxonomy" id="13765"/>
    <lineage>
        <taxon>Eukaryota</taxon>
        <taxon>Metazoa</taxon>
        <taxon>Chordata</taxon>
        <taxon>Craniata</taxon>
        <taxon>Vertebrata</taxon>
        <taxon>Euteleostomi</taxon>
        <taxon>Actinopterygii</taxon>
        <taxon>Neopterygii</taxon>
        <taxon>Teleostei</taxon>
        <taxon>Neoteleostei</taxon>
        <taxon>Acanthomorphata</taxon>
        <taxon>Eupercaria</taxon>
        <taxon>Labriformes</taxon>
        <taxon>Labridae</taxon>
        <taxon>Xyrichtys</taxon>
    </lineage>
</organism>
<dbReference type="Pfam" id="PF00002">
    <property type="entry name" value="7tm_2"/>
    <property type="match status" value="1"/>
</dbReference>
<dbReference type="GO" id="GO:0004930">
    <property type="term" value="F:G protein-coupled receptor activity"/>
    <property type="evidence" value="ECO:0007669"/>
    <property type="project" value="UniProtKB-KW"/>
</dbReference>
<feature type="domain" description="G-protein coupled receptors family 2 profile 2" evidence="18">
    <location>
        <begin position="876"/>
        <end position="1132"/>
    </location>
</feature>
<evidence type="ECO:0000256" key="4">
    <source>
        <dbReference type="ARBA" id="ARBA00022692"/>
    </source>
</evidence>
<keyword evidence="3" id="KW-1003">Cell membrane</keyword>
<evidence type="ECO:0000256" key="8">
    <source>
        <dbReference type="ARBA" id="ARBA00023136"/>
    </source>
</evidence>
<evidence type="ECO:0000256" key="7">
    <source>
        <dbReference type="ARBA" id="ARBA00023040"/>
    </source>
</evidence>
<reference evidence="20" key="1">
    <citation type="submission" date="2023-08" db="EMBL/GenBank/DDBJ databases">
        <authorList>
            <person name="Alioto T."/>
            <person name="Alioto T."/>
            <person name="Gomez Garrido J."/>
        </authorList>
    </citation>
    <scope>NUCLEOTIDE SEQUENCE</scope>
</reference>
<dbReference type="EMBL" id="OY660869">
    <property type="protein sequence ID" value="CAJ1058843.1"/>
    <property type="molecule type" value="Genomic_DNA"/>
</dbReference>
<feature type="region of interest" description="Disordered" evidence="14">
    <location>
        <begin position="1181"/>
        <end position="1204"/>
    </location>
</feature>
<dbReference type="GO" id="GO:0007166">
    <property type="term" value="P:cell surface receptor signaling pathway"/>
    <property type="evidence" value="ECO:0007669"/>
    <property type="project" value="InterPro"/>
</dbReference>
<dbReference type="PRINTS" id="PR01422">
    <property type="entry name" value="GPR56ORPHANR"/>
</dbReference>
<keyword evidence="9 13" id="KW-1015">Disulfide bond</keyword>
<dbReference type="InterPro" id="IPR046338">
    <property type="entry name" value="GAIN_dom_sf"/>
</dbReference>
<feature type="transmembrane region" description="Helical" evidence="15">
    <location>
        <begin position="1034"/>
        <end position="1060"/>
    </location>
</feature>
<keyword evidence="21" id="KW-1185">Reference proteome</keyword>
<evidence type="ECO:0000313" key="21">
    <source>
        <dbReference type="Proteomes" id="UP001178508"/>
    </source>
</evidence>
<evidence type="ECO:0000256" key="1">
    <source>
        <dbReference type="ARBA" id="ARBA00004651"/>
    </source>
</evidence>
<evidence type="ECO:0000259" key="17">
    <source>
        <dbReference type="PROSITE" id="PS50221"/>
    </source>
</evidence>
<feature type="transmembrane region" description="Helical" evidence="15">
    <location>
        <begin position="938"/>
        <end position="962"/>
    </location>
</feature>
<name>A0AAV1FCN7_XYRNO</name>
<evidence type="ECO:0000256" key="11">
    <source>
        <dbReference type="ARBA" id="ARBA00023180"/>
    </source>
</evidence>
<feature type="transmembrane region" description="Helical" evidence="15">
    <location>
        <begin position="878"/>
        <end position="901"/>
    </location>
</feature>
<dbReference type="InterPro" id="IPR003910">
    <property type="entry name" value="GPR1/GPR3/GPR5"/>
</dbReference>
<dbReference type="InterPro" id="IPR001759">
    <property type="entry name" value="PTX_dom"/>
</dbReference>
<comment type="subcellular location">
    <subcellularLocation>
        <location evidence="1">Cell membrane</location>
        <topology evidence="1">Multi-pass membrane protein</topology>
    </subcellularLocation>
</comment>
<keyword evidence="8 15" id="KW-0472">Membrane</keyword>
<dbReference type="AlphaFoldDB" id="A0AAV1FCN7"/>
<dbReference type="GO" id="GO:0007189">
    <property type="term" value="P:adenylate cyclase-activating G protein-coupled receptor signaling pathway"/>
    <property type="evidence" value="ECO:0007669"/>
    <property type="project" value="TreeGrafter"/>
</dbReference>
<feature type="compositionally biased region" description="Polar residues" evidence="14">
    <location>
        <begin position="1190"/>
        <end position="1204"/>
    </location>
</feature>
<feature type="transmembrane region" description="Helical" evidence="15">
    <location>
        <begin position="982"/>
        <end position="1004"/>
    </location>
</feature>
<keyword evidence="10 20" id="KW-0675">Receptor</keyword>
<dbReference type="InterPro" id="IPR017983">
    <property type="entry name" value="GPCR_2_secretin-like_CS"/>
</dbReference>
<dbReference type="SMART" id="SM00303">
    <property type="entry name" value="GPS"/>
    <property type="match status" value="1"/>
</dbReference>
<dbReference type="SMART" id="SM00159">
    <property type="entry name" value="PTX"/>
    <property type="match status" value="1"/>
</dbReference>
<evidence type="ECO:0000256" key="2">
    <source>
        <dbReference type="ARBA" id="ARBA00007343"/>
    </source>
</evidence>
<evidence type="ECO:0000256" key="13">
    <source>
        <dbReference type="PROSITE-ProRule" id="PRU01172"/>
    </source>
</evidence>
<dbReference type="Pfam" id="PF13385">
    <property type="entry name" value="Laminin_G_3"/>
    <property type="match status" value="1"/>
</dbReference>
<evidence type="ECO:0000256" key="12">
    <source>
        <dbReference type="ARBA" id="ARBA00023224"/>
    </source>
</evidence>
<dbReference type="FunFam" id="1.20.1070.10:FF:000043">
    <property type="entry name" value="adhesion G-protein coupled receptor G2 isoform X1"/>
    <property type="match status" value="1"/>
</dbReference>
<dbReference type="Pfam" id="PF01825">
    <property type="entry name" value="GPS"/>
    <property type="match status" value="1"/>
</dbReference>
<evidence type="ECO:0000256" key="10">
    <source>
        <dbReference type="ARBA" id="ARBA00023170"/>
    </source>
</evidence>
<evidence type="ECO:0000259" key="19">
    <source>
        <dbReference type="PROSITE" id="PS51828"/>
    </source>
</evidence>
<feature type="transmembrane region" description="Helical" evidence="15">
    <location>
        <begin position="913"/>
        <end position="932"/>
    </location>
</feature>
<keyword evidence="7" id="KW-0297">G-protein coupled receptor</keyword>
<keyword evidence="6 15" id="KW-1133">Transmembrane helix</keyword>
<feature type="domain" description="GAIN-B" evidence="17">
    <location>
        <begin position="709"/>
        <end position="867"/>
    </location>
</feature>
<dbReference type="PROSITE" id="PS50221">
    <property type="entry name" value="GAIN_B"/>
    <property type="match status" value="1"/>
</dbReference>
<evidence type="ECO:0000313" key="20">
    <source>
        <dbReference type="EMBL" id="CAJ1058843.1"/>
    </source>
</evidence>
<dbReference type="PRINTS" id="PR00249">
    <property type="entry name" value="GPCRSECRETIN"/>
</dbReference>
<dbReference type="Gene3D" id="2.60.120.200">
    <property type="match status" value="1"/>
</dbReference>
<feature type="disulfide bond" evidence="13">
    <location>
        <begin position="61"/>
        <end position="120"/>
    </location>
</feature>
<evidence type="ECO:0000256" key="3">
    <source>
        <dbReference type="ARBA" id="ARBA00022475"/>
    </source>
</evidence>
<protein>
    <submittedName>
        <fullName evidence="20">Adhesion G-protein coupled receptor G4 isoform X1</fullName>
    </submittedName>
</protein>
<dbReference type="GO" id="GO:0005886">
    <property type="term" value="C:plasma membrane"/>
    <property type="evidence" value="ECO:0007669"/>
    <property type="project" value="UniProtKB-SubCell"/>
</dbReference>
<dbReference type="CDD" id="cd15997">
    <property type="entry name" value="7tmB2_GPR112"/>
    <property type="match status" value="1"/>
</dbReference>
<evidence type="ECO:0000256" key="5">
    <source>
        <dbReference type="ARBA" id="ARBA00022729"/>
    </source>
</evidence>
<evidence type="ECO:0000256" key="6">
    <source>
        <dbReference type="ARBA" id="ARBA00022989"/>
    </source>
</evidence>
<feature type="transmembrane region" description="Helical" evidence="15">
    <location>
        <begin position="1081"/>
        <end position="1102"/>
    </location>
</feature>
<dbReference type="SUPFAM" id="SSF81321">
    <property type="entry name" value="Family A G protein-coupled receptor-like"/>
    <property type="match status" value="1"/>
</dbReference>
<dbReference type="InterPro" id="IPR000203">
    <property type="entry name" value="GPS"/>
</dbReference>
<feature type="domain" description="Pentraxin (PTX)" evidence="19">
    <location>
        <begin position="31"/>
        <end position="231"/>
    </location>
</feature>
<dbReference type="InterPro" id="IPR013320">
    <property type="entry name" value="ConA-like_dom_sf"/>
</dbReference>
<keyword evidence="12" id="KW-0807">Transducer</keyword>
<evidence type="ECO:0000256" key="14">
    <source>
        <dbReference type="SAM" id="MobiDB-lite"/>
    </source>
</evidence>
<feature type="signal peptide" evidence="16">
    <location>
        <begin position="1"/>
        <end position="32"/>
    </location>
</feature>
<gene>
    <name evidence="20" type="ORF">XNOV1_A001517</name>
</gene>
<dbReference type="PANTHER" id="PTHR12011">
    <property type="entry name" value="ADHESION G-PROTEIN COUPLED RECEPTOR"/>
    <property type="match status" value="1"/>
</dbReference>
<dbReference type="PANTHER" id="PTHR12011:SF277">
    <property type="entry name" value="ADHESION G-PROTEIN COUPLED RECEPTOR G4"/>
    <property type="match status" value="1"/>
</dbReference>